<dbReference type="RefSeq" id="WP_188907072.1">
    <property type="nucleotide sequence ID" value="NZ_BMIQ01000001.1"/>
</dbReference>
<dbReference type="InterPro" id="IPR000182">
    <property type="entry name" value="GNAT_dom"/>
</dbReference>
<dbReference type="AlphaFoldDB" id="A0A917E1P1"/>
<dbReference type="InterPro" id="IPR016181">
    <property type="entry name" value="Acyl_CoA_acyltransferase"/>
</dbReference>
<dbReference type="Pfam" id="PF00583">
    <property type="entry name" value="Acetyltransf_1"/>
    <property type="match status" value="1"/>
</dbReference>
<dbReference type="EMBL" id="BMIQ01000001">
    <property type="protein sequence ID" value="GGD93205.1"/>
    <property type="molecule type" value="Genomic_DNA"/>
</dbReference>
<gene>
    <name evidence="2" type="ORF">GCM10011390_09960</name>
</gene>
<organism evidence="2 3">
    <name type="scientific">Aureimonas endophytica</name>
    <dbReference type="NCBI Taxonomy" id="2027858"/>
    <lineage>
        <taxon>Bacteria</taxon>
        <taxon>Pseudomonadati</taxon>
        <taxon>Pseudomonadota</taxon>
        <taxon>Alphaproteobacteria</taxon>
        <taxon>Hyphomicrobiales</taxon>
        <taxon>Aurantimonadaceae</taxon>
        <taxon>Aureimonas</taxon>
    </lineage>
</organism>
<protein>
    <submittedName>
        <fullName evidence="2">N-acetyltransferase</fullName>
    </submittedName>
</protein>
<proteinExistence type="predicted"/>
<accession>A0A917E1P1</accession>
<dbReference type="PROSITE" id="PS51186">
    <property type="entry name" value="GNAT"/>
    <property type="match status" value="1"/>
</dbReference>
<sequence>MPIEVLEQADPADLDRVLRQLTAFNAAEVGEPDRRPLAVLLRPEAGGPVTGGLVGFTAWNWLFTGQLWLAEAERGKGMAGRLLAEAEAEALRRGCHSAWIDTFNPVAKRAYEAAGYAVFGSLPRFVGERTRFFLSKALHPGP</sequence>
<dbReference type="Proteomes" id="UP000644699">
    <property type="component" value="Unassembled WGS sequence"/>
</dbReference>
<dbReference type="GO" id="GO:0016747">
    <property type="term" value="F:acyltransferase activity, transferring groups other than amino-acyl groups"/>
    <property type="evidence" value="ECO:0007669"/>
    <property type="project" value="InterPro"/>
</dbReference>
<feature type="domain" description="N-acetyltransferase" evidence="1">
    <location>
        <begin position="1"/>
        <end position="139"/>
    </location>
</feature>
<evidence type="ECO:0000259" key="1">
    <source>
        <dbReference type="PROSITE" id="PS51186"/>
    </source>
</evidence>
<keyword evidence="3" id="KW-1185">Reference proteome</keyword>
<reference evidence="2" key="1">
    <citation type="journal article" date="2014" name="Int. J. Syst. Evol. Microbiol.">
        <title>Complete genome sequence of Corynebacterium casei LMG S-19264T (=DSM 44701T), isolated from a smear-ripened cheese.</title>
        <authorList>
            <consortium name="US DOE Joint Genome Institute (JGI-PGF)"/>
            <person name="Walter F."/>
            <person name="Albersmeier A."/>
            <person name="Kalinowski J."/>
            <person name="Ruckert C."/>
        </authorList>
    </citation>
    <scope>NUCLEOTIDE SEQUENCE</scope>
    <source>
        <strain evidence="2">CGMCC 1.15367</strain>
    </source>
</reference>
<comment type="caution">
    <text evidence="2">The sequence shown here is derived from an EMBL/GenBank/DDBJ whole genome shotgun (WGS) entry which is preliminary data.</text>
</comment>
<reference evidence="2" key="2">
    <citation type="submission" date="2020-09" db="EMBL/GenBank/DDBJ databases">
        <authorList>
            <person name="Sun Q."/>
            <person name="Zhou Y."/>
        </authorList>
    </citation>
    <scope>NUCLEOTIDE SEQUENCE</scope>
    <source>
        <strain evidence="2">CGMCC 1.15367</strain>
    </source>
</reference>
<dbReference type="SUPFAM" id="SSF55729">
    <property type="entry name" value="Acyl-CoA N-acyltransferases (Nat)"/>
    <property type="match status" value="1"/>
</dbReference>
<evidence type="ECO:0000313" key="3">
    <source>
        <dbReference type="Proteomes" id="UP000644699"/>
    </source>
</evidence>
<name>A0A917E1P1_9HYPH</name>
<dbReference type="Gene3D" id="3.40.630.30">
    <property type="match status" value="1"/>
</dbReference>
<evidence type="ECO:0000313" key="2">
    <source>
        <dbReference type="EMBL" id="GGD93205.1"/>
    </source>
</evidence>